<evidence type="ECO:0000313" key="2">
    <source>
        <dbReference type="Proteomes" id="UP000013782"/>
    </source>
</evidence>
<organism evidence="1 2">
    <name type="scientific">Enterococcus pallens ATCC BAA-351</name>
    <dbReference type="NCBI Taxonomy" id="1158607"/>
    <lineage>
        <taxon>Bacteria</taxon>
        <taxon>Bacillati</taxon>
        <taxon>Bacillota</taxon>
        <taxon>Bacilli</taxon>
        <taxon>Lactobacillales</taxon>
        <taxon>Enterococcaceae</taxon>
        <taxon>Enterococcus</taxon>
    </lineage>
</organism>
<sequence>MKYNLTVLRKELYTFKDASIKLGKKPNYLNQMFKLHPDWFHPDTIMHIGRENIISEEGINFYKDNASIRAAKKAPADQG</sequence>
<dbReference type="PATRIC" id="fig|1158607.3.peg.1055"/>
<dbReference type="HOGENOM" id="CLU_2600645_0_0_9"/>
<accession>R2QIG3</accession>
<protein>
    <submittedName>
        <fullName evidence="1">Uncharacterized protein</fullName>
    </submittedName>
</protein>
<reference evidence="1 2" key="1">
    <citation type="submission" date="2013-02" db="EMBL/GenBank/DDBJ databases">
        <title>The Genome Sequence of Enterococcus pallens BAA-351.</title>
        <authorList>
            <consortium name="The Broad Institute Genome Sequencing Platform"/>
            <consortium name="The Broad Institute Genome Sequencing Center for Infectious Disease"/>
            <person name="Earl A.M."/>
            <person name="Gilmore M.S."/>
            <person name="Lebreton F."/>
            <person name="Walker B."/>
            <person name="Young S.K."/>
            <person name="Zeng Q."/>
            <person name="Gargeya S."/>
            <person name="Fitzgerald M."/>
            <person name="Haas B."/>
            <person name="Abouelleil A."/>
            <person name="Alvarado L."/>
            <person name="Arachchi H.M."/>
            <person name="Berlin A.M."/>
            <person name="Chapman S.B."/>
            <person name="Dewar J."/>
            <person name="Goldberg J."/>
            <person name="Griggs A."/>
            <person name="Gujja S."/>
            <person name="Hansen M."/>
            <person name="Howarth C."/>
            <person name="Imamovic A."/>
            <person name="Larimer J."/>
            <person name="McCowan C."/>
            <person name="Murphy C."/>
            <person name="Neiman D."/>
            <person name="Pearson M."/>
            <person name="Priest M."/>
            <person name="Roberts A."/>
            <person name="Saif S."/>
            <person name="Shea T."/>
            <person name="Sisk P."/>
            <person name="Sykes S."/>
            <person name="Wortman J."/>
            <person name="Nusbaum C."/>
            <person name="Birren B."/>
        </authorList>
    </citation>
    <scope>NUCLEOTIDE SEQUENCE [LARGE SCALE GENOMIC DNA]</scope>
    <source>
        <strain evidence="1 2">ATCC BAA-351</strain>
    </source>
</reference>
<evidence type="ECO:0000313" key="1">
    <source>
        <dbReference type="EMBL" id="EOH96402.1"/>
    </source>
</evidence>
<comment type="caution">
    <text evidence="1">The sequence shown here is derived from an EMBL/GenBank/DDBJ whole genome shotgun (WGS) entry which is preliminary data.</text>
</comment>
<dbReference type="EMBL" id="AJAQ01000008">
    <property type="protein sequence ID" value="EOH96402.1"/>
    <property type="molecule type" value="Genomic_DNA"/>
</dbReference>
<dbReference type="RefSeq" id="WP_010756107.1">
    <property type="nucleotide sequence ID" value="NZ_ASWD01000007.1"/>
</dbReference>
<dbReference type="OrthoDB" id="2931091at2"/>
<keyword evidence="2" id="KW-1185">Reference proteome</keyword>
<dbReference type="AlphaFoldDB" id="R2QIG3"/>
<name>R2QIG3_9ENTE</name>
<dbReference type="Proteomes" id="UP000013782">
    <property type="component" value="Unassembled WGS sequence"/>
</dbReference>
<gene>
    <name evidence="1" type="ORF">UAU_01053</name>
</gene>
<proteinExistence type="predicted"/>